<evidence type="ECO:0000256" key="2">
    <source>
        <dbReference type="SAM" id="SignalP"/>
    </source>
</evidence>
<reference evidence="3 4" key="2">
    <citation type="submission" date="2013-02" db="EMBL/GenBank/DDBJ databases">
        <title>The Genome Sequence of Plasmodium falciparum Tanzania (2000708).</title>
        <authorList>
            <consortium name="The Broad Institute Genome Sequencing Platform"/>
            <consortium name="The Broad Institute Genome Sequencing Center for Infectious Disease"/>
            <person name="Neafsey D."/>
            <person name="Cheeseman I."/>
            <person name="Volkman S."/>
            <person name="Adams J."/>
            <person name="Walker B."/>
            <person name="Young S.K."/>
            <person name="Zeng Q."/>
            <person name="Gargeya S."/>
            <person name="Fitzgerald M."/>
            <person name="Haas B."/>
            <person name="Abouelleil A."/>
            <person name="Alvarado L."/>
            <person name="Arachchi H.M."/>
            <person name="Berlin A.M."/>
            <person name="Chapman S.B."/>
            <person name="Dewar J."/>
            <person name="Goldberg J."/>
            <person name="Griggs A."/>
            <person name="Gujja S."/>
            <person name="Hansen M."/>
            <person name="Howarth C."/>
            <person name="Imamovic A."/>
            <person name="Larimer J."/>
            <person name="McCowan C."/>
            <person name="Murphy C."/>
            <person name="Neiman D."/>
            <person name="Pearson M."/>
            <person name="Priest M."/>
            <person name="Roberts A."/>
            <person name="Saif S."/>
            <person name="Shea T."/>
            <person name="Sisk P."/>
            <person name="Sykes S."/>
            <person name="Wortman J."/>
            <person name="Nusbaum C."/>
            <person name="Birren B."/>
        </authorList>
    </citation>
    <scope>NUCLEOTIDE SEQUENCE [LARGE SCALE GENOMIC DNA]</scope>
    <source>
        <strain evidence="4">Tanzania (2000708)</strain>
    </source>
</reference>
<accession>A0A024WD79</accession>
<reference evidence="3 4" key="1">
    <citation type="submission" date="2013-02" db="EMBL/GenBank/DDBJ databases">
        <title>The Genome Annotation of Plasmodium falciparum Tanzania (2000708).</title>
        <authorList>
            <consortium name="The Broad Institute Genome Sequencing Platform"/>
            <consortium name="The Broad Institute Genome Sequencing Center for Infectious Disease"/>
            <person name="Neafsey D."/>
            <person name="Hoffman S."/>
            <person name="Volkman S."/>
            <person name="Rosenthal P."/>
            <person name="Walker B."/>
            <person name="Young S.K."/>
            <person name="Zeng Q."/>
            <person name="Gargeya S."/>
            <person name="Fitzgerald M."/>
            <person name="Haas B."/>
            <person name="Abouelleil A."/>
            <person name="Allen A.W."/>
            <person name="Alvarado L."/>
            <person name="Arachchi H.M."/>
            <person name="Berlin A.M."/>
            <person name="Chapman S.B."/>
            <person name="Gainer-Dewar J."/>
            <person name="Goldberg J."/>
            <person name="Griggs A."/>
            <person name="Gujja S."/>
            <person name="Hansen M."/>
            <person name="Howarth C."/>
            <person name="Imamovic A."/>
            <person name="Ireland A."/>
            <person name="Larimer J."/>
            <person name="McCowan C."/>
            <person name="Murphy C."/>
            <person name="Pearson M."/>
            <person name="Poon T.W."/>
            <person name="Priest M."/>
            <person name="Roberts A."/>
            <person name="Saif S."/>
            <person name="Shea T."/>
            <person name="Sisk P."/>
            <person name="Sykes S."/>
            <person name="Wortman J."/>
            <person name="Nusbaum C."/>
            <person name="Birren B."/>
        </authorList>
    </citation>
    <scope>NUCLEOTIDE SEQUENCE [LARGE SCALE GENOMIC DNA]</scope>
    <source>
        <strain evidence="4">Tanzania (2000708)</strain>
    </source>
</reference>
<dbReference type="Pfam" id="PF02009">
    <property type="entry name" value="RIFIN"/>
    <property type="match status" value="1"/>
</dbReference>
<keyword evidence="1" id="KW-1133">Transmembrane helix</keyword>
<keyword evidence="1" id="KW-0812">Transmembrane</keyword>
<dbReference type="AlphaFoldDB" id="A0A024WD79"/>
<name>A0A024WD79_PLAFA</name>
<dbReference type="Proteomes" id="UP000030708">
    <property type="component" value="Unassembled WGS sequence"/>
</dbReference>
<evidence type="ECO:0000313" key="4">
    <source>
        <dbReference type="Proteomes" id="UP000030708"/>
    </source>
</evidence>
<organism evidence="3 4">
    <name type="scientific">Plasmodium falciparum Tanzania</name>
    <name type="common">2000708</name>
    <dbReference type="NCBI Taxonomy" id="1036725"/>
    <lineage>
        <taxon>Eukaryota</taxon>
        <taxon>Sar</taxon>
        <taxon>Alveolata</taxon>
        <taxon>Apicomplexa</taxon>
        <taxon>Aconoidasida</taxon>
        <taxon>Haemosporida</taxon>
        <taxon>Plasmodiidae</taxon>
        <taxon>Plasmodium</taxon>
        <taxon>Plasmodium (Laverania)</taxon>
    </lineage>
</organism>
<dbReference type="OrthoDB" id="379199at2759"/>
<evidence type="ECO:0008006" key="5">
    <source>
        <dbReference type="Google" id="ProtNLM"/>
    </source>
</evidence>
<dbReference type="EMBL" id="KI926283">
    <property type="protein sequence ID" value="ETW38854.1"/>
    <property type="molecule type" value="Genomic_DNA"/>
</dbReference>
<feature type="chain" id="PRO_5001540431" description="Surface antigen" evidence="2">
    <location>
        <begin position="24"/>
        <end position="322"/>
    </location>
</feature>
<keyword evidence="2" id="KW-0732">Signal</keyword>
<sequence length="322" mass="36227">MKLHYSKILLFFLPLNILIRASSNEHNKNKPYITPHTSTTTSRVLRECDIQTPKYDNDAEMKSVKENFDRQTSQRFEEYEERMKGKRQKRKEERDKNIQKIILKDKVEKSLEEKVEKACLKCGCVLGGGVAPVWGLVSGLWYATWSQYVATTLVKMATDKGIQKGLEVGLVKVTEILTQLLKSTGAEIPTIDVLKVITAGKFTDDITLHGVFKTINIGMKGKFDVDTYAGFSSAVQSIAQKSSLNKSYSTQAEAVITAFNRTKEGVLAGGAQATSSLTTAIIASFVAIVIIVLFMLIIYLILRYHRKKKMNKKQQYTKLLKE</sequence>
<evidence type="ECO:0000313" key="3">
    <source>
        <dbReference type="EMBL" id="ETW38854.1"/>
    </source>
</evidence>
<feature type="transmembrane region" description="Helical" evidence="1">
    <location>
        <begin position="281"/>
        <end position="302"/>
    </location>
</feature>
<dbReference type="NCBIfam" id="TIGR01477">
    <property type="entry name" value="RIFIN"/>
    <property type="match status" value="1"/>
</dbReference>
<gene>
    <name evidence="3" type="ORF">PFTANZ_00432</name>
</gene>
<evidence type="ECO:0000256" key="1">
    <source>
        <dbReference type="SAM" id="Phobius"/>
    </source>
</evidence>
<feature type="signal peptide" evidence="2">
    <location>
        <begin position="1"/>
        <end position="23"/>
    </location>
</feature>
<dbReference type="InterPro" id="IPR006373">
    <property type="entry name" value="VSA_Rifin"/>
</dbReference>
<protein>
    <recommendedName>
        <fullName evidence="5">Surface antigen</fullName>
    </recommendedName>
</protein>
<keyword evidence="1" id="KW-0472">Membrane</keyword>
<proteinExistence type="predicted"/>